<dbReference type="PANTHER" id="PTHR47864">
    <property type="entry name" value="TRANSMEMBRANE PROTEIN"/>
    <property type="match status" value="1"/>
</dbReference>
<dbReference type="InterPro" id="IPR055314">
    <property type="entry name" value="At2g29880-like"/>
</dbReference>
<reference evidence="2" key="1">
    <citation type="journal article" date="2010" name="Nat. Biotechnol.">
        <title>Draft genome sequence of the oilseed species Ricinus communis.</title>
        <authorList>
            <person name="Chan A.P."/>
            <person name="Crabtree J."/>
            <person name="Zhao Q."/>
            <person name="Lorenzi H."/>
            <person name="Orvis J."/>
            <person name="Puiu D."/>
            <person name="Melake-Berhan A."/>
            <person name="Jones K.M."/>
            <person name="Redman J."/>
            <person name="Chen G."/>
            <person name="Cahoon E.B."/>
            <person name="Gedil M."/>
            <person name="Stanke M."/>
            <person name="Haas B.J."/>
            <person name="Wortman J.R."/>
            <person name="Fraser-Liggett C.M."/>
            <person name="Ravel J."/>
            <person name="Rabinowicz P.D."/>
        </authorList>
    </citation>
    <scope>NUCLEOTIDE SEQUENCE [LARGE SCALE GENOMIC DNA]</scope>
    <source>
        <strain evidence="2">cv. Hale</strain>
    </source>
</reference>
<proteinExistence type="predicted"/>
<dbReference type="EMBL" id="EQ973882">
    <property type="protein sequence ID" value="EEF40704.1"/>
    <property type="molecule type" value="Genomic_DNA"/>
</dbReference>
<keyword evidence="2" id="KW-1185">Reference proteome</keyword>
<organism evidence="1 2">
    <name type="scientific">Ricinus communis</name>
    <name type="common">Castor bean</name>
    <dbReference type="NCBI Taxonomy" id="3988"/>
    <lineage>
        <taxon>Eukaryota</taxon>
        <taxon>Viridiplantae</taxon>
        <taxon>Streptophyta</taxon>
        <taxon>Embryophyta</taxon>
        <taxon>Tracheophyta</taxon>
        <taxon>Spermatophyta</taxon>
        <taxon>Magnoliopsida</taxon>
        <taxon>eudicotyledons</taxon>
        <taxon>Gunneridae</taxon>
        <taxon>Pentapetalae</taxon>
        <taxon>rosids</taxon>
        <taxon>fabids</taxon>
        <taxon>Malpighiales</taxon>
        <taxon>Euphorbiaceae</taxon>
        <taxon>Acalyphoideae</taxon>
        <taxon>Acalypheae</taxon>
        <taxon>Ricinus</taxon>
    </lineage>
</organism>
<gene>
    <name evidence="1" type="ORF">RCOM_0874220</name>
</gene>
<dbReference type="AlphaFoldDB" id="B9S6U8"/>
<protein>
    <submittedName>
        <fullName evidence="1">Uncharacterized protein</fullName>
    </submittedName>
</protein>
<dbReference type="InParanoid" id="B9S6U8"/>
<evidence type="ECO:0000313" key="2">
    <source>
        <dbReference type="Proteomes" id="UP000008311"/>
    </source>
</evidence>
<accession>B9S6U8</accession>
<evidence type="ECO:0000313" key="1">
    <source>
        <dbReference type="EMBL" id="EEF40704.1"/>
    </source>
</evidence>
<dbReference type="eggNOG" id="ENOG502SJU1">
    <property type="taxonomic scope" value="Eukaryota"/>
</dbReference>
<dbReference type="Proteomes" id="UP000008311">
    <property type="component" value="Unassembled WGS sequence"/>
</dbReference>
<name>B9S6U8_RICCO</name>
<dbReference type="PANTHER" id="PTHR47864:SF2">
    <property type="entry name" value="MYB_SANT-LIKE DNA-BINDING DOMAIN PROTEIN"/>
    <property type="match status" value="1"/>
</dbReference>
<sequence length="143" mass="16675">MPKKATIRDEVWKDYFKSHPIHRSYRTNIFTDYEDLRIAIGNETTIGKNTIRLEEATDARTLEEEGNRGSALDELIYDTNIWTFIHNNVQDFLYQSSSYGYSILLLPSDTINLDVPQGRKKCNRSEFEEKTTSSESNHNQHIL</sequence>